<sequence length="328" mass="37511">MKKILFLLCPVIFFAQKIETINLSKSINDRRSTVKSFDVIDQRADKEIGTVMQNKEKVSIVFPNDAVTDIKTWFNKSNKERGNDDMVLMLEKLNVSEEQGEKYSEGKINFKASTFLKRNDGYHFLYRKDTVVTISSRVTAYLSKSLARSIAEGFTDLVRNSQKFLAWEQAIPENELGNYDSLMKNNMALFINKELKDGIYEDFYDFFTQNPQPGFTLEKNSKGEINRAVNGKKKITLYHLYAYVSEGKAYKNTPIGVSEIFKNENGFYIISNRGSLFPVKMNVAYGSFGLVGAALGAIETTSKNNREQKKDKTEVYLDPFTGHYQFSE</sequence>
<name>A0A086ACA7_9FLAO</name>
<accession>A0A086ACA7</accession>
<keyword evidence="2" id="KW-1185">Reference proteome</keyword>
<protein>
    <submittedName>
        <fullName evidence="1">Uncharacterized protein</fullName>
    </submittedName>
</protein>
<dbReference type="EMBL" id="JPRH01000001">
    <property type="protein sequence ID" value="KFF14321.1"/>
    <property type="molecule type" value="Genomic_DNA"/>
</dbReference>
<dbReference type="eggNOG" id="ENOG5033W2N">
    <property type="taxonomic scope" value="Bacteria"/>
</dbReference>
<organism evidence="1 2">
    <name type="scientific">Chryseobacterium soli</name>
    <dbReference type="NCBI Taxonomy" id="445961"/>
    <lineage>
        <taxon>Bacteria</taxon>
        <taxon>Pseudomonadati</taxon>
        <taxon>Bacteroidota</taxon>
        <taxon>Flavobacteriia</taxon>
        <taxon>Flavobacteriales</taxon>
        <taxon>Weeksellaceae</taxon>
        <taxon>Chryseobacterium group</taxon>
        <taxon>Chryseobacterium</taxon>
    </lineage>
</organism>
<evidence type="ECO:0000313" key="2">
    <source>
        <dbReference type="Proteomes" id="UP000028705"/>
    </source>
</evidence>
<dbReference type="RefSeq" id="WP_034709001.1">
    <property type="nucleotide sequence ID" value="NZ_JAODPJ010000002.1"/>
</dbReference>
<proteinExistence type="predicted"/>
<comment type="caution">
    <text evidence="1">The sequence shown here is derived from an EMBL/GenBank/DDBJ whole genome shotgun (WGS) entry which is preliminary data.</text>
</comment>
<dbReference type="AlphaFoldDB" id="A0A086ACA7"/>
<dbReference type="Proteomes" id="UP000028705">
    <property type="component" value="Unassembled WGS sequence"/>
</dbReference>
<dbReference type="STRING" id="445961.IW15_02435"/>
<reference evidence="1 2" key="1">
    <citation type="submission" date="2014-07" db="EMBL/GenBank/DDBJ databases">
        <title>Genome of Chryseobacterium soli DSM 19298.</title>
        <authorList>
            <person name="Stropko S.J."/>
            <person name="Pipes S.E."/>
            <person name="Newman J."/>
        </authorList>
    </citation>
    <scope>NUCLEOTIDE SEQUENCE [LARGE SCALE GENOMIC DNA]</scope>
    <source>
        <strain evidence="1 2">DSM 19298</strain>
    </source>
</reference>
<gene>
    <name evidence="1" type="ORF">IW15_02435</name>
</gene>
<dbReference type="OrthoDB" id="1273001at2"/>
<evidence type="ECO:0000313" key="1">
    <source>
        <dbReference type="EMBL" id="KFF14321.1"/>
    </source>
</evidence>